<evidence type="ECO:0000313" key="1">
    <source>
        <dbReference type="EMBL" id="SQI29604.1"/>
    </source>
</evidence>
<dbReference type="EMBL" id="LS483469">
    <property type="protein sequence ID" value="SQI29604.1"/>
    <property type="molecule type" value="Genomic_DNA"/>
</dbReference>
<organism evidence="1 2">
    <name type="scientific">Serratia plymuthica</name>
    <dbReference type="NCBI Taxonomy" id="82996"/>
    <lineage>
        <taxon>Bacteria</taxon>
        <taxon>Pseudomonadati</taxon>
        <taxon>Pseudomonadota</taxon>
        <taxon>Gammaproteobacteria</taxon>
        <taxon>Enterobacterales</taxon>
        <taxon>Yersiniaceae</taxon>
        <taxon>Serratia</taxon>
    </lineage>
</organism>
<name>A0A2X4WZK4_SERPL</name>
<protein>
    <submittedName>
        <fullName evidence="1">Uncharacterized protein</fullName>
    </submittedName>
</protein>
<gene>
    <name evidence="1" type="ORF">NCTC12961_00243</name>
</gene>
<evidence type="ECO:0000313" key="2">
    <source>
        <dbReference type="Proteomes" id="UP000248897"/>
    </source>
</evidence>
<proteinExistence type="predicted"/>
<sequence length="48" mass="4934">MALPAYGMGLLGVDAQGAQVESEASLRVAGNPRELTVAPQQVADFCNS</sequence>
<reference evidence="1 2" key="1">
    <citation type="submission" date="2018-06" db="EMBL/GenBank/DDBJ databases">
        <authorList>
            <consortium name="Pathogen Informatics"/>
            <person name="Doyle S."/>
        </authorList>
    </citation>
    <scope>NUCLEOTIDE SEQUENCE [LARGE SCALE GENOMIC DNA]</scope>
    <source>
        <strain evidence="1 2">NCTC12961</strain>
    </source>
</reference>
<dbReference type="AlphaFoldDB" id="A0A2X4WZK4"/>
<accession>A0A2X4WZK4</accession>
<dbReference type="Proteomes" id="UP000248897">
    <property type="component" value="Chromosome 1"/>
</dbReference>
<dbReference type="Pfam" id="PF11340">
    <property type="entry name" value="DUF3142"/>
    <property type="match status" value="1"/>
</dbReference>
<dbReference type="InterPro" id="IPR021488">
    <property type="entry name" value="DUF3142"/>
</dbReference>